<feature type="transmembrane region" description="Helical" evidence="3">
    <location>
        <begin position="95"/>
        <end position="115"/>
    </location>
</feature>
<keyword evidence="3" id="KW-0472">Membrane</keyword>
<dbReference type="AlphaFoldDB" id="A0A2I1M7P0"/>
<feature type="compositionally biased region" description="Basic and acidic residues" evidence="2">
    <location>
        <begin position="186"/>
        <end position="196"/>
    </location>
</feature>
<feature type="compositionally biased region" description="Basic and acidic residues" evidence="2">
    <location>
        <begin position="61"/>
        <end position="75"/>
    </location>
</feature>
<dbReference type="Proteomes" id="UP000242263">
    <property type="component" value="Unassembled WGS sequence"/>
</dbReference>
<proteinExistence type="predicted"/>
<reference evidence="4 5" key="1">
    <citation type="submission" date="2017-12" db="EMBL/GenBank/DDBJ databases">
        <title>Phylogenetic diversity of female urinary microbiome.</title>
        <authorList>
            <person name="Thomas-White K."/>
            <person name="Wolfe A.J."/>
        </authorList>
    </citation>
    <scope>NUCLEOTIDE SEQUENCE [LARGE SCALE GENOMIC DNA]</scope>
    <source>
        <strain evidence="4 5">UMB0064</strain>
    </source>
</reference>
<comment type="caution">
    <text evidence="4">The sequence shown here is derived from an EMBL/GenBank/DDBJ whole genome shotgun (WGS) entry which is preliminary data.</text>
</comment>
<evidence type="ECO:0000313" key="4">
    <source>
        <dbReference type="EMBL" id="PKZ16142.1"/>
    </source>
</evidence>
<dbReference type="InterPro" id="IPR007060">
    <property type="entry name" value="FtsL/DivIC"/>
</dbReference>
<name>A0A2I1M7P0_9BIFI</name>
<organism evidence="4 5">
    <name type="scientific">Alloscardovia omnicolens</name>
    <dbReference type="NCBI Taxonomy" id="419015"/>
    <lineage>
        <taxon>Bacteria</taxon>
        <taxon>Bacillati</taxon>
        <taxon>Actinomycetota</taxon>
        <taxon>Actinomycetes</taxon>
        <taxon>Bifidobacteriales</taxon>
        <taxon>Bifidobacteriaceae</taxon>
        <taxon>Alloscardovia</taxon>
    </lineage>
</organism>
<feature type="region of interest" description="Disordered" evidence="2">
    <location>
        <begin position="177"/>
        <end position="196"/>
    </location>
</feature>
<accession>A0A2I1M7P0</accession>
<feature type="region of interest" description="Disordered" evidence="2">
    <location>
        <begin position="1"/>
        <end position="86"/>
    </location>
</feature>
<feature type="compositionally biased region" description="Basic and acidic residues" evidence="2">
    <location>
        <begin position="35"/>
        <end position="44"/>
    </location>
</feature>
<dbReference type="Pfam" id="PF04977">
    <property type="entry name" value="DivIC"/>
    <property type="match status" value="1"/>
</dbReference>
<evidence type="ECO:0000256" key="1">
    <source>
        <dbReference type="SAM" id="Coils"/>
    </source>
</evidence>
<sequence>MASRHRTSSSRSTSSNRSSSSARTARSRSSVSRSATRDELRDIMNSHNSRKSQNESQGRTARRESSGKKRSEQKPSARSSSAKNLSVARTPRGGLSFFLGIIIFLLAALNIGLVFKSYAQNLGQLNALRNQEAELIQKKADLENDISRWSDDAYVTAQARKRLGFVFPGERSVLVKNAPQDAQHNSTEEKSRTEDKKLPWYNEILYAMESTDRAENPNGATSQAQ</sequence>
<feature type="coiled-coil region" evidence="1">
    <location>
        <begin position="125"/>
        <end position="152"/>
    </location>
</feature>
<keyword evidence="3" id="KW-0812">Transmembrane</keyword>
<keyword evidence="3" id="KW-1133">Transmembrane helix</keyword>
<protein>
    <recommendedName>
        <fullName evidence="6">Septum formation initiator</fullName>
    </recommendedName>
</protein>
<evidence type="ECO:0000256" key="2">
    <source>
        <dbReference type="SAM" id="MobiDB-lite"/>
    </source>
</evidence>
<evidence type="ECO:0000256" key="3">
    <source>
        <dbReference type="SAM" id="Phobius"/>
    </source>
</evidence>
<evidence type="ECO:0000313" key="5">
    <source>
        <dbReference type="Proteomes" id="UP000242263"/>
    </source>
</evidence>
<keyword evidence="1" id="KW-0175">Coiled coil</keyword>
<dbReference type="EMBL" id="PKGU01000001">
    <property type="protein sequence ID" value="PKZ16142.1"/>
    <property type="molecule type" value="Genomic_DNA"/>
</dbReference>
<dbReference type="RefSeq" id="WP_049217588.1">
    <property type="nucleotide sequence ID" value="NZ_CAMYCS010000002.1"/>
</dbReference>
<gene>
    <name evidence="4" type="ORF">CYJ32_01525</name>
</gene>
<evidence type="ECO:0008006" key="6">
    <source>
        <dbReference type="Google" id="ProtNLM"/>
    </source>
</evidence>
<feature type="compositionally biased region" description="Low complexity" evidence="2">
    <location>
        <begin position="9"/>
        <end position="34"/>
    </location>
</feature>